<dbReference type="RefSeq" id="WP_166277013.1">
    <property type="nucleotide sequence ID" value="NZ_JAAFGS010000007.1"/>
</dbReference>
<proteinExistence type="predicted"/>
<protein>
    <submittedName>
        <fullName evidence="2">DUF1858 domain-containing protein</fullName>
    </submittedName>
</protein>
<name>A0ABX0FB02_9BACL</name>
<comment type="caution">
    <text evidence="2">The sequence shown here is derived from an EMBL/GenBank/DDBJ whole genome shotgun (WGS) entry which is preliminary data.</text>
</comment>
<dbReference type="InterPro" id="IPR038062">
    <property type="entry name" value="ScdA-like_N_sf"/>
</dbReference>
<evidence type="ECO:0000313" key="2">
    <source>
        <dbReference type="EMBL" id="NGZ77139.1"/>
    </source>
</evidence>
<dbReference type="SUPFAM" id="SSF140683">
    <property type="entry name" value="SP0561-like"/>
    <property type="match status" value="1"/>
</dbReference>
<organism evidence="2 3">
    <name type="scientific">Saccharibacillus alkalitolerans</name>
    <dbReference type="NCBI Taxonomy" id="2705290"/>
    <lineage>
        <taxon>Bacteria</taxon>
        <taxon>Bacillati</taxon>
        <taxon>Bacillota</taxon>
        <taxon>Bacilli</taxon>
        <taxon>Bacillales</taxon>
        <taxon>Paenibacillaceae</taxon>
        <taxon>Saccharibacillus</taxon>
    </lineage>
</organism>
<accession>A0ABX0FB02</accession>
<sequence>MGKKIDLNRSVYELVTEDPAVSTIMMGLGFRRIAEPGMLETMGKFMTPLKGAKMKRIDPAAVRQAFEAHGYEVEES</sequence>
<gene>
    <name evidence="2" type="ORF">GYN08_17710</name>
</gene>
<evidence type="ECO:0000313" key="3">
    <source>
        <dbReference type="Proteomes" id="UP000800303"/>
    </source>
</evidence>
<dbReference type="InterPro" id="IPR015077">
    <property type="entry name" value="DUF1858"/>
</dbReference>
<reference evidence="2 3" key="1">
    <citation type="submission" date="2020-01" db="EMBL/GenBank/DDBJ databases">
        <title>Polyphasic characterisation and genomic insights into a novel alkali tolerant bacterium VR-M41.</title>
        <authorList>
            <person name="Vemuluri V.R."/>
        </authorList>
    </citation>
    <scope>NUCLEOTIDE SEQUENCE [LARGE SCALE GENOMIC DNA]</scope>
    <source>
        <strain evidence="2 3">VR-M41</strain>
    </source>
</reference>
<dbReference type="Pfam" id="PF08984">
    <property type="entry name" value="DUF1858"/>
    <property type="match status" value="1"/>
</dbReference>
<dbReference type="Proteomes" id="UP000800303">
    <property type="component" value="Unassembled WGS sequence"/>
</dbReference>
<evidence type="ECO:0000259" key="1">
    <source>
        <dbReference type="Pfam" id="PF08984"/>
    </source>
</evidence>
<dbReference type="Gene3D" id="1.10.3910.10">
    <property type="entry name" value="SP0561-like"/>
    <property type="match status" value="1"/>
</dbReference>
<feature type="domain" description="DUF1858" evidence="1">
    <location>
        <begin position="5"/>
        <end position="60"/>
    </location>
</feature>
<keyword evidence="3" id="KW-1185">Reference proteome</keyword>
<dbReference type="EMBL" id="JAAFGS010000007">
    <property type="protein sequence ID" value="NGZ77139.1"/>
    <property type="molecule type" value="Genomic_DNA"/>
</dbReference>